<evidence type="ECO:0000313" key="14">
    <source>
        <dbReference type="Proteomes" id="UP000294558"/>
    </source>
</evidence>
<dbReference type="GO" id="GO:0006235">
    <property type="term" value="P:dTTP biosynthetic process"/>
    <property type="evidence" value="ECO:0007669"/>
    <property type="project" value="UniProtKB-UniRule"/>
</dbReference>
<dbReference type="InterPro" id="IPR018095">
    <property type="entry name" value="Thymidylate_kin_CS"/>
</dbReference>
<gene>
    <name evidence="11" type="primary">tmk</name>
    <name evidence="13" type="ORF">BDK89_0748</name>
</gene>
<sequence length="202" mass="22117">MDRPVYIALEGSEGCGKSTQSRRLADALGATLTRETGGTAVGQRLRAILHDTDVTDLDDRAEALIVAADRAQHIAQVVRPSLESGTPVVSDRSVYSTLAYQGYGRGLDVDELRTLNEWAIGDTTPDLVILLRVPDDVARRRMERRELDRFERAGDDFHARVDAGFAEMSAADPERWAIVDASAPLDEVATTIRSIVQDRLGV</sequence>
<dbReference type="InterPro" id="IPR018094">
    <property type="entry name" value="Thymidylate_kinase"/>
</dbReference>
<proteinExistence type="inferred from homology"/>
<feature type="binding site" evidence="11">
    <location>
        <begin position="11"/>
        <end position="18"/>
    </location>
    <ligand>
        <name>ATP</name>
        <dbReference type="ChEBI" id="CHEBI:30616"/>
    </ligand>
</feature>
<comment type="function">
    <text evidence="10 11">Phosphorylation of dTMP to form dTDP in both de novo and salvage pathways of dTTP synthesis.</text>
</comment>
<dbReference type="PANTHER" id="PTHR10344">
    <property type="entry name" value="THYMIDYLATE KINASE"/>
    <property type="match status" value="1"/>
</dbReference>
<keyword evidence="7 11" id="KW-0418">Kinase</keyword>
<evidence type="ECO:0000256" key="8">
    <source>
        <dbReference type="ARBA" id="ARBA00022840"/>
    </source>
</evidence>
<dbReference type="GO" id="GO:0006233">
    <property type="term" value="P:dTDP biosynthetic process"/>
    <property type="evidence" value="ECO:0007669"/>
    <property type="project" value="InterPro"/>
</dbReference>
<evidence type="ECO:0000256" key="6">
    <source>
        <dbReference type="ARBA" id="ARBA00022741"/>
    </source>
</evidence>
<comment type="similarity">
    <text evidence="1 11">Belongs to the thymidylate kinase family.</text>
</comment>
<keyword evidence="6 11" id="KW-0547">Nucleotide-binding</keyword>
<evidence type="ECO:0000256" key="4">
    <source>
        <dbReference type="ARBA" id="ARBA00022679"/>
    </source>
</evidence>
<keyword evidence="8 11" id="KW-0067">ATP-binding</keyword>
<accession>A0A4R7HX75</accession>
<evidence type="ECO:0000256" key="7">
    <source>
        <dbReference type="ARBA" id="ARBA00022777"/>
    </source>
</evidence>
<dbReference type="RefSeq" id="WP_133867658.1">
    <property type="nucleotide sequence ID" value="NZ_SOAU01000001.1"/>
</dbReference>
<evidence type="ECO:0000256" key="10">
    <source>
        <dbReference type="ARBA" id="ARBA00057735"/>
    </source>
</evidence>
<dbReference type="SUPFAM" id="SSF52540">
    <property type="entry name" value="P-loop containing nucleoside triphosphate hydrolases"/>
    <property type="match status" value="1"/>
</dbReference>
<keyword evidence="4 11" id="KW-0808">Transferase</keyword>
<keyword evidence="14" id="KW-1185">Reference proteome</keyword>
<evidence type="ECO:0000256" key="9">
    <source>
        <dbReference type="ARBA" id="ARBA00048743"/>
    </source>
</evidence>
<dbReference type="Gene3D" id="3.40.50.300">
    <property type="entry name" value="P-loop containing nucleotide triphosphate hydrolases"/>
    <property type="match status" value="1"/>
</dbReference>
<dbReference type="Proteomes" id="UP000294558">
    <property type="component" value="Unassembled WGS sequence"/>
</dbReference>
<name>A0A4R7HX75_9ACTN</name>
<protein>
    <recommendedName>
        <fullName evidence="3 11">Thymidylate kinase</fullName>
        <ecNumber evidence="2 11">2.7.4.9</ecNumber>
    </recommendedName>
    <alternativeName>
        <fullName evidence="11">dTMP kinase</fullName>
    </alternativeName>
</protein>
<dbReference type="InterPro" id="IPR027417">
    <property type="entry name" value="P-loop_NTPase"/>
</dbReference>
<dbReference type="OrthoDB" id="9774907at2"/>
<dbReference type="EMBL" id="SOAU01000001">
    <property type="protein sequence ID" value="TDT15184.1"/>
    <property type="molecule type" value="Genomic_DNA"/>
</dbReference>
<dbReference type="CDD" id="cd01672">
    <property type="entry name" value="TMPK"/>
    <property type="match status" value="1"/>
</dbReference>
<comment type="catalytic activity">
    <reaction evidence="9 11">
        <text>dTMP + ATP = dTDP + ADP</text>
        <dbReference type="Rhea" id="RHEA:13517"/>
        <dbReference type="ChEBI" id="CHEBI:30616"/>
        <dbReference type="ChEBI" id="CHEBI:58369"/>
        <dbReference type="ChEBI" id="CHEBI:63528"/>
        <dbReference type="ChEBI" id="CHEBI:456216"/>
        <dbReference type="EC" id="2.7.4.9"/>
    </reaction>
</comment>
<evidence type="ECO:0000256" key="5">
    <source>
        <dbReference type="ARBA" id="ARBA00022727"/>
    </source>
</evidence>
<dbReference type="NCBIfam" id="TIGR00041">
    <property type="entry name" value="DTMP_kinase"/>
    <property type="match status" value="1"/>
</dbReference>
<feature type="domain" description="Thymidylate kinase-like" evidence="12">
    <location>
        <begin position="9"/>
        <end position="192"/>
    </location>
</feature>
<organism evidence="13 14">
    <name type="scientific">Ilumatobacter fluminis</name>
    <dbReference type="NCBI Taxonomy" id="467091"/>
    <lineage>
        <taxon>Bacteria</taxon>
        <taxon>Bacillati</taxon>
        <taxon>Actinomycetota</taxon>
        <taxon>Acidimicrobiia</taxon>
        <taxon>Acidimicrobiales</taxon>
        <taxon>Ilumatobacteraceae</taxon>
        <taxon>Ilumatobacter</taxon>
    </lineage>
</organism>
<dbReference type="Pfam" id="PF02223">
    <property type="entry name" value="Thymidylate_kin"/>
    <property type="match status" value="1"/>
</dbReference>
<evidence type="ECO:0000256" key="11">
    <source>
        <dbReference type="HAMAP-Rule" id="MF_00165"/>
    </source>
</evidence>
<dbReference type="GO" id="GO:0006227">
    <property type="term" value="P:dUDP biosynthetic process"/>
    <property type="evidence" value="ECO:0007669"/>
    <property type="project" value="TreeGrafter"/>
</dbReference>
<dbReference type="GO" id="GO:0005524">
    <property type="term" value="F:ATP binding"/>
    <property type="evidence" value="ECO:0007669"/>
    <property type="project" value="UniProtKB-UniRule"/>
</dbReference>
<dbReference type="PANTHER" id="PTHR10344:SF4">
    <property type="entry name" value="UMP-CMP KINASE 2, MITOCHONDRIAL"/>
    <property type="match status" value="1"/>
</dbReference>
<evidence type="ECO:0000259" key="12">
    <source>
        <dbReference type="Pfam" id="PF02223"/>
    </source>
</evidence>
<comment type="caution">
    <text evidence="13">The sequence shown here is derived from an EMBL/GenBank/DDBJ whole genome shotgun (WGS) entry which is preliminary data.</text>
</comment>
<dbReference type="AlphaFoldDB" id="A0A4R7HX75"/>
<dbReference type="HAMAP" id="MF_00165">
    <property type="entry name" value="Thymidylate_kinase"/>
    <property type="match status" value="1"/>
</dbReference>
<dbReference type="PROSITE" id="PS01331">
    <property type="entry name" value="THYMIDYLATE_KINASE"/>
    <property type="match status" value="1"/>
</dbReference>
<dbReference type="InterPro" id="IPR039430">
    <property type="entry name" value="Thymidylate_kin-like_dom"/>
</dbReference>
<evidence type="ECO:0000256" key="2">
    <source>
        <dbReference type="ARBA" id="ARBA00012980"/>
    </source>
</evidence>
<evidence type="ECO:0000313" key="13">
    <source>
        <dbReference type="EMBL" id="TDT15184.1"/>
    </source>
</evidence>
<dbReference type="FunFam" id="3.40.50.300:FF:000225">
    <property type="entry name" value="Thymidylate kinase"/>
    <property type="match status" value="1"/>
</dbReference>
<dbReference type="GO" id="GO:0004798">
    <property type="term" value="F:dTMP kinase activity"/>
    <property type="evidence" value="ECO:0007669"/>
    <property type="project" value="UniProtKB-UniRule"/>
</dbReference>
<keyword evidence="5 11" id="KW-0545">Nucleotide biosynthesis</keyword>
<evidence type="ECO:0000256" key="1">
    <source>
        <dbReference type="ARBA" id="ARBA00009776"/>
    </source>
</evidence>
<dbReference type="GO" id="GO:0005829">
    <property type="term" value="C:cytosol"/>
    <property type="evidence" value="ECO:0007669"/>
    <property type="project" value="TreeGrafter"/>
</dbReference>
<dbReference type="EC" id="2.7.4.9" evidence="2 11"/>
<evidence type="ECO:0000256" key="3">
    <source>
        <dbReference type="ARBA" id="ARBA00017144"/>
    </source>
</evidence>
<reference evidence="13 14" key="1">
    <citation type="submission" date="2019-03" db="EMBL/GenBank/DDBJ databases">
        <title>Sequencing the genomes of 1000 actinobacteria strains.</title>
        <authorList>
            <person name="Klenk H.-P."/>
        </authorList>
    </citation>
    <scope>NUCLEOTIDE SEQUENCE [LARGE SCALE GENOMIC DNA]</scope>
    <source>
        <strain evidence="13 14">DSM 18936</strain>
    </source>
</reference>